<feature type="transmembrane region" description="Helical" evidence="4">
    <location>
        <begin position="433"/>
        <end position="451"/>
    </location>
</feature>
<organism evidence="5 6">
    <name type="scientific">Mytilus coruscus</name>
    <name type="common">Sea mussel</name>
    <dbReference type="NCBI Taxonomy" id="42192"/>
    <lineage>
        <taxon>Eukaryota</taxon>
        <taxon>Metazoa</taxon>
        <taxon>Spiralia</taxon>
        <taxon>Lophotrochozoa</taxon>
        <taxon>Mollusca</taxon>
        <taxon>Bivalvia</taxon>
        <taxon>Autobranchia</taxon>
        <taxon>Pteriomorphia</taxon>
        <taxon>Mytilida</taxon>
        <taxon>Mytiloidea</taxon>
        <taxon>Mytilidae</taxon>
        <taxon>Mytilinae</taxon>
        <taxon>Mytilus</taxon>
    </lineage>
</organism>
<feature type="transmembrane region" description="Helical" evidence="4">
    <location>
        <begin position="212"/>
        <end position="232"/>
    </location>
</feature>
<evidence type="ECO:0000256" key="4">
    <source>
        <dbReference type="SAM" id="Phobius"/>
    </source>
</evidence>
<feature type="transmembrane region" description="Helical" evidence="4">
    <location>
        <begin position="59"/>
        <end position="78"/>
    </location>
</feature>
<feature type="transmembrane region" description="Helical" evidence="4">
    <location>
        <begin position="85"/>
        <end position="105"/>
    </location>
</feature>
<feature type="transmembrane region" description="Helical" evidence="4">
    <location>
        <begin position="364"/>
        <end position="382"/>
    </location>
</feature>
<name>A0A6J8CWS2_MYTCO</name>
<protein>
    <submittedName>
        <fullName evidence="5">NAGLT1</fullName>
    </submittedName>
</protein>
<dbReference type="Gene3D" id="1.20.1250.20">
    <property type="entry name" value="MFS general substrate transporter like domains"/>
    <property type="match status" value="1"/>
</dbReference>
<keyword evidence="6" id="KW-1185">Reference proteome</keyword>
<evidence type="ECO:0000256" key="1">
    <source>
        <dbReference type="ARBA" id="ARBA00022692"/>
    </source>
</evidence>
<feature type="transmembrane region" description="Helical" evidence="4">
    <location>
        <begin position="21"/>
        <end position="39"/>
    </location>
</feature>
<evidence type="ECO:0000313" key="5">
    <source>
        <dbReference type="EMBL" id="CAC5400978.1"/>
    </source>
</evidence>
<dbReference type="PANTHER" id="PTHR23121:SF9">
    <property type="entry name" value="SODIUM-DEPENDENT GLUCOSE TRANSPORTER 1"/>
    <property type="match status" value="1"/>
</dbReference>
<sequence length="475" mass="52649">MAEEEKIGHTTLTTTEKVVKTVFLVLTWVMIGLFTEITGPTQKDLIIKTNSDYELVSRAISGRSAGYFIGAVIGGPLVDKLGHYCDLMIAVCLDGGAIATVIVPYCGNVSLLWFLLALGGTFEGVINIAGQKIILNIWQEKATGPMHVLHFGFGMGSFIVPQILNPFLAVLSPSPDNITETVNTTSVSFVSSTIASNATETYLKESRIETGYLIIGIIVASLSVVFYIYQFFFRQIAGETKILNGNDTLIRKIVKVVDPATCSKGDRWFGVQVFVLLFMYFFNQVGGDRLYGKFIRSYAIDKHKFSGDNGSLLNTEFWISFAVGRFLGLFTGRYIPIRVLILIEVVGAFITVVLLEIFARESDLALWILTAPMGFFVAPLFPSGIAWGDFHVEFTGFAITFVLMGGALGGMSYLWVIGYLYEYYGYDMFLHQLVAYAIIMTFLTIMMTIVGKRHGGRFENKMSEDFVNELAVKEN</sequence>
<dbReference type="AlphaFoldDB" id="A0A6J8CWS2"/>
<dbReference type="OrthoDB" id="546893at2759"/>
<dbReference type="InterPro" id="IPR011701">
    <property type="entry name" value="MFS"/>
</dbReference>
<feature type="transmembrane region" description="Helical" evidence="4">
    <location>
        <begin position="335"/>
        <end position="358"/>
    </location>
</feature>
<keyword evidence="1 4" id="KW-0812">Transmembrane</keyword>
<reference evidence="5 6" key="1">
    <citation type="submission" date="2020-06" db="EMBL/GenBank/DDBJ databases">
        <authorList>
            <person name="Li R."/>
            <person name="Bekaert M."/>
        </authorList>
    </citation>
    <scope>NUCLEOTIDE SEQUENCE [LARGE SCALE GENOMIC DNA]</scope>
    <source>
        <strain evidence="6">wild</strain>
    </source>
</reference>
<feature type="transmembrane region" description="Helical" evidence="4">
    <location>
        <begin position="111"/>
        <end position="130"/>
    </location>
</feature>
<dbReference type="SUPFAM" id="SSF103473">
    <property type="entry name" value="MFS general substrate transporter"/>
    <property type="match status" value="1"/>
</dbReference>
<feature type="transmembrane region" description="Helical" evidence="4">
    <location>
        <begin position="142"/>
        <end position="164"/>
    </location>
</feature>
<proteinExistence type="predicted"/>
<gene>
    <name evidence="5" type="ORF">MCOR_35118</name>
</gene>
<evidence type="ECO:0000313" key="6">
    <source>
        <dbReference type="Proteomes" id="UP000507470"/>
    </source>
</evidence>
<dbReference type="InterPro" id="IPR036259">
    <property type="entry name" value="MFS_trans_sf"/>
</dbReference>
<dbReference type="Pfam" id="PF07690">
    <property type="entry name" value="MFS_1"/>
    <property type="match status" value="1"/>
</dbReference>
<keyword evidence="2 4" id="KW-1133">Transmembrane helix</keyword>
<dbReference type="Proteomes" id="UP000507470">
    <property type="component" value="Unassembled WGS sequence"/>
</dbReference>
<evidence type="ECO:0000256" key="2">
    <source>
        <dbReference type="ARBA" id="ARBA00022989"/>
    </source>
</evidence>
<evidence type="ECO:0000256" key="3">
    <source>
        <dbReference type="ARBA" id="ARBA00023136"/>
    </source>
</evidence>
<keyword evidence="3 4" id="KW-0472">Membrane</keyword>
<dbReference type="EMBL" id="CACVKT020006353">
    <property type="protein sequence ID" value="CAC5400978.1"/>
    <property type="molecule type" value="Genomic_DNA"/>
</dbReference>
<dbReference type="PANTHER" id="PTHR23121">
    <property type="entry name" value="SODIUM-DEPENDENT GLUCOSE TRANSPORTER 1"/>
    <property type="match status" value="1"/>
</dbReference>
<feature type="transmembrane region" description="Helical" evidence="4">
    <location>
        <begin position="394"/>
        <end position="421"/>
    </location>
</feature>
<accession>A0A6J8CWS2</accession>
<dbReference type="GO" id="GO:0022857">
    <property type="term" value="F:transmembrane transporter activity"/>
    <property type="evidence" value="ECO:0007669"/>
    <property type="project" value="InterPro"/>
</dbReference>